<reference evidence="1" key="2">
    <citation type="journal article" date="2015" name="Data Brief">
        <title>Shoot transcriptome of the giant reed, Arundo donax.</title>
        <authorList>
            <person name="Barrero R.A."/>
            <person name="Guerrero F.D."/>
            <person name="Moolhuijzen P."/>
            <person name="Goolsby J.A."/>
            <person name="Tidwell J."/>
            <person name="Bellgard S.E."/>
            <person name="Bellgard M.I."/>
        </authorList>
    </citation>
    <scope>NUCLEOTIDE SEQUENCE</scope>
    <source>
        <tissue evidence="1">Shoot tissue taken approximately 20 cm above the soil surface</tissue>
    </source>
</reference>
<accession>A0A0A9B7A0</accession>
<evidence type="ECO:0000313" key="1">
    <source>
        <dbReference type="EMBL" id="JAD59894.1"/>
    </source>
</evidence>
<sequence length="41" mass="5093">MEVLYRLWFENCYTGISCEEFVWTQYNFAHSMIFHMRQAIP</sequence>
<proteinExistence type="predicted"/>
<name>A0A0A9B7A0_ARUDO</name>
<reference evidence="1" key="1">
    <citation type="submission" date="2014-09" db="EMBL/GenBank/DDBJ databases">
        <authorList>
            <person name="Magalhaes I.L.F."/>
            <person name="Oliveira U."/>
            <person name="Santos F.R."/>
            <person name="Vidigal T.H.D.A."/>
            <person name="Brescovit A.D."/>
            <person name="Santos A.J."/>
        </authorList>
    </citation>
    <scope>NUCLEOTIDE SEQUENCE</scope>
    <source>
        <tissue evidence="1">Shoot tissue taken approximately 20 cm above the soil surface</tissue>
    </source>
</reference>
<dbReference type="AlphaFoldDB" id="A0A0A9B7A0"/>
<dbReference type="EMBL" id="GBRH01238001">
    <property type="protein sequence ID" value="JAD59894.1"/>
    <property type="molecule type" value="Transcribed_RNA"/>
</dbReference>
<organism evidence="1">
    <name type="scientific">Arundo donax</name>
    <name type="common">Giant reed</name>
    <name type="synonym">Donax arundinaceus</name>
    <dbReference type="NCBI Taxonomy" id="35708"/>
    <lineage>
        <taxon>Eukaryota</taxon>
        <taxon>Viridiplantae</taxon>
        <taxon>Streptophyta</taxon>
        <taxon>Embryophyta</taxon>
        <taxon>Tracheophyta</taxon>
        <taxon>Spermatophyta</taxon>
        <taxon>Magnoliopsida</taxon>
        <taxon>Liliopsida</taxon>
        <taxon>Poales</taxon>
        <taxon>Poaceae</taxon>
        <taxon>PACMAD clade</taxon>
        <taxon>Arundinoideae</taxon>
        <taxon>Arundineae</taxon>
        <taxon>Arundo</taxon>
    </lineage>
</organism>
<protein>
    <submittedName>
        <fullName evidence="1">Uncharacterized protein</fullName>
    </submittedName>
</protein>